<dbReference type="FunFam" id="1.10.10.60:FF:000180">
    <property type="entry name" value="DnaJ (Hsp40) homolog, subfamily C, member 2"/>
    <property type="match status" value="1"/>
</dbReference>
<dbReference type="Pfam" id="PF16717">
    <property type="entry name" value="RAC_head"/>
    <property type="match status" value="1"/>
</dbReference>
<evidence type="ECO:0000313" key="11">
    <source>
        <dbReference type="EMBL" id="TMS38594.1"/>
    </source>
</evidence>
<name>A0A4U8UZL4_STECR</name>
<dbReference type="Gene3D" id="1.10.287.110">
    <property type="entry name" value="DnaJ domain"/>
    <property type="match status" value="1"/>
</dbReference>
<dbReference type="InterPro" id="IPR001005">
    <property type="entry name" value="SANT/Myb"/>
</dbReference>
<dbReference type="OrthoDB" id="1690618at2759"/>
<dbReference type="InterPro" id="IPR054076">
    <property type="entry name" value="ZUO1-like_ZHD"/>
</dbReference>
<feature type="signal peptide" evidence="8">
    <location>
        <begin position="1"/>
        <end position="18"/>
    </location>
</feature>
<dbReference type="CDD" id="cd06257">
    <property type="entry name" value="DnaJ"/>
    <property type="match status" value="1"/>
</dbReference>
<dbReference type="PANTHER" id="PTHR43999">
    <property type="entry name" value="DNAJ HOMOLOG SUBFAMILY C MEMBER 2"/>
    <property type="match status" value="1"/>
</dbReference>
<protein>
    <submittedName>
        <fullName evidence="11">Uncharacterized protein</fullName>
    </submittedName>
</protein>
<feature type="compositionally biased region" description="Basic and acidic residues" evidence="7">
    <location>
        <begin position="323"/>
        <end position="349"/>
    </location>
</feature>
<dbReference type="PROSITE" id="PS50090">
    <property type="entry name" value="MYB_LIKE"/>
    <property type="match status" value="1"/>
</dbReference>
<dbReference type="GO" id="GO:0005634">
    <property type="term" value="C:nucleus"/>
    <property type="evidence" value="ECO:0007669"/>
    <property type="project" value="UniProtKB-SubCell"/>
</dbReference>
<organism evidence="11 12">
    <name type="scientific">Steinernema carpocapsae</name>
    <name type="common">Entomopathogenic nematode</name>
    <dbReference type="NCBI Taxonomy" id="34508"/>
    <lineage>
        <taxon>Eukaryota</taxon>
        <taxon>Metazoa</taxon>
        <taxon>Ecdysozoa</taxon>
        <taxon>Nematoda</taxon>
        <taxon>Chromadorea</taxon>
        <taxon>Rhabditida</taxon>
        <taxon>Tylenchina</taxon>
        <taxon>Panagrolaimomorpha</taxon>
        <taxon>Strongyloidoidea</taxon>
        <taxon>Steinernematidae</taxon>
        <taxon>Steinernema</taxon>
    </lineage>
</organism>
<evidence type="ECO:0000256" key="8">
    <source>
        <dbReference type="SAM" id="SignalP"/>
    </source>
</evidence>
<dbReference type="GO" id="GO:0006450">
    <property type="term" value="P:regulation of translational fidelity"/>
    <property type="evidence" value="ECO:0007669"/>
    <property type="project" value="InterPro"/>
</dbReference>
<dbReference type="Pfam" id="PF21884">
    <property type="entry name" value="ZUO1-like_ZHD"/>
    <property type="match status" value="1"/>
</dbReference>
<dbReference type="InterPro" id="IPR044634">
    <property type="entry name" value="Zuotin/DnaJC2"/>
</dbReference>
<dbReference type="SUPFAM" id="SSF46565">
    <property type="entry name" value="Chaperone J-domain"/>
    <property type="match status" value="1"/>
</dbReference>
<feature type="domain" description="Myb-like" evidence="10">
    <location>
        <begin position="537"/>
        <end position="583"/>
    </location>
</feature>
<evidence type="ECO:0000256" key="6">
    <source>
        <dbReference type="ARBA" id="ARBA00023242"/>
    </source>
</evidence>
<feature type="region of interest" description="Disordered" evidence="7">
    <location>
        <begin position="323"/>
        <end position="356"/>
    </location>
</feature>
<dbReference type="GO" id="GO:0043022">
    <property type="term" value="F:ribosome binding"/>
    <property type="evidence" value="ECO:0007669"/>
    <property type="project" value="InterPro"/>
</dbReference>
<feature type="domain" description="J" evidence="9">
    <location>
        <begin position="104"/>
        <end position="172"/>
    </location>
</feature>
<dbReference type="CDD" id="cd00167">
    <property type="entry name" value="SANT"/>
    <property type="match status" value="1"/>
</dbReference>
<accession>A0A4U8UZL4</accession>
<evidence type="ECO:0000256" key="7">
    <source>
        <dbReference type="SAM" id="MobiDB-lite"/>
    </source>
</evidence>
<dbReference type="Pfam" id="PF23082">
    <property type="entry name" value="Myb_DNA-binding_2"/>
    <property type="match status" value="2"/>
</dbReference>
<evidence type="ECO:0000256" key="4">
    <source>
        <dbReference type="ARBA" id="ARBA00022737"/>
    </source>
</evidence>
<dbReference type="Proteomes" id="UP000298663">
    <property type="component" value="Unassembled WGS sequence"/>
</dbReference>
<evidence type="ECO:0000256" key="5">
    <source>
        <dbReference type="ARBA" id="ARBA00023186"/>
    </source>
</evidence>
<comment type="subcellular location">
    <subcellularLocation>
        <location evidence="2">Cytoplasm</location>
    </subcellularLocation>
    <subcellularLocation>
        <location evidence="1">Nucleus</location>
    </subcellularLocation>
</comment>
<dbReference type="InterPro" id="IPR009057">
    <property type="entry name" value="Homeodomain-like_sf"/>
</dbReference>
<dbReference type="SMART" id="SM00717">
    <property type="entry name" value="SANT"/>
    <property type="match status" value="2"/>
</dbReference>
<evidence type="ECO:0000259" key="10">
    <source>
        <dbReference type="PROSITE" id="PS50090"/>
    </source>
</evidence>
<evidence type="ECO:0000256" key="2">
    <source>
        <dbReference type="ARBA" id="ARBA00004496"/>
    </source>
</evidence>
<dbReference type="Gene3D" id="1.10.8.840">
    <property type="entry name" value="Ribosome-associated complex head domain"/>
    <property type="match status" value="1"/>
</dbReference>
<dbReference type="PROSITE" id="PS50076">
    <property type="entry name" value="DNAJ_2"/>
    <property type="match status" value="1"/>
</dbReference>
<proteinExistence type="predicted"/>
<evidence type="ECO:0000259" key="9">
    <source>
        <dbReference type="PROSITE" id="PS50076"/>
    </source>
</evidence>
<dbReference type="SUPFAM" id="SSF46689">
    <property type="entry name" value="Homeodomain-like"/>
    <property type="match status" value="2"/>
</dbReference>
<dbReference type="Gene3D" id="1.10.10.60">
    <property type="entry name" value="Homeodomain-like"/>
    <property type="match status" value="2"/>
</dbReference>
<gene>
    <name evidence="11" type="ORF">L596_005284</name>
</gene>
<dbReference type="InterPro" id="IPR042569">
    <property type="entry name" value="RAC_head_sf"/>
</dbReference>
<keyword evidence="3" id="KW-0963">Cytoplasm</keyword>
<reference evidence="11 12" key="1">
    <citation type="journal article" date="2015" name="Genome Biol.">
        <title>Comparative genomics of Steinernema reveals deeply conserved gene regulatory networks.</title>
        <authorList>
            <person name="Dillman A.R."/>
            <person name="Macchietto M."/>
            <person name="Porter C.F."/>
            <person name="Rogers A."/>
            <person name="Williams B."/>
            <person name="Antoshechkin I."/>
            <person name="Lee M.M."/>
            <person name="Goodwin Z."/>
            <person name="Lu X."/>
            <person name="Lewis E.E."/>
            <person name="Goodrich-Blair H."/>
            <person name="Stock S.P."/>
            <person name="Adams B.J."/>
            <person name="Sternberg P.W."/>
            <person name="Mortazavi A."/>
        </authorList>
    </citation>
    <scope>NUCLEOTIDE SEQUENCE [LARGE SCALE GENOMIC DNA]</scope>
    <source>
        <strain evidence="11 12">ALL</strain>
    </source>
</reference>
<dbReference type="PANTHER" id="PTHR43999:SF1">
    <property type="entry name" value="DNAJ HOMOLOG SUBFAMILY C MEMBER 2"/>
    <property type="match status" value="1"/>
</dbReference>
<dbReference type="STRING" id="34508.A0A4U8UZL4"/>
<keyword evidence="5" id="KW-0143">Chaperone</keyword>
<evidence type="ECO:0000256" key="1">
    <source>
        <dbReference type="ARBA" id="ARBA00004123"/>
    </source>
</evidence>
<keyword evidence="8" id="KW-0732">Signal</keyword>
<evidence type="ECO:0000313" key="12">
    <source>
        <dbReference type="Proteomes" id="UP000298663"/>
    </source>
</evidence>
<dbReference type="GO" id="GO:0005829">
    <property type="term" value="C:cytosol"/>
    <property type="evidence" value="ECO:0007669"/>
    <property type="project" value="TreeGrafter"/>
</dbReference>
<reference evidence="11 12" key="2">
    <citation type="journal article" date="2019" name="G3 (Bethesda)">
        <title>Hybrid Assembly of the Genome of the Entomopathogenic Nematode Steinernema carpocapsae Identifies the X-Chromosome.</title>
        <authorList>
            <person name="Serra L."/>
            <person name="Macchietto M."/>
            <person name="Macias-Munoz A."/>
            <person name="McGill C.J."/>
            <person name="Rodriguez I.M."/>
            <person name="Rodriguez B."/>
            <person name="Murad R."/>
            <person name="Mortazavi A."/>
        </authorList>
    </citation>
    <scope>NUCLEOTIDE SEQUENCE [LARGE SCALE GENOMIC DNA]</scope>
    <source>
        <strain evidence="11 12">ALL</strain>
    </source>
</reference>
<keyword evidence="6" id="KW-0539">Nucleus</keyword>
<keyword evidence="4" id="KW-0677">Repeat</keyword>
<dbReference type="EMBL" id="AZBU02000001">
    <property type="protein sequence ID" value="TMS38594.1"/>
    <property type="molecule type" value="Genomic_DNA"/>
</dbReference>
<dbReference type="AlphaFoldDB" id="A0A4U8UZL4"/>
<sequence>MFQNVLVVLRTQLSMALAIYGFLPRQRRTEEAGIMYETRLVREKIEKGVDPSPVYTGTLIIEDLSNASDAACDQDTPDNHFDPDDDNYLRFVRSLDPKDTKSQDHYKVLGLSQLRWKATRNQIKTAYRQKSLKHHPDKRQNVGADDYFVCITNAYNQLYLKEEDRRAYDSMDPTFDESVPRPSEVNAKNFYKVLHSVFEMNSRFSRKKNIPKLGDADASREHVEEFYDFWFAFDSWRDFSYADEEDKERGEDRWERRQIEKQNKVEREKKRKEEVKRIRGLVEMAYSADPRIQKFKDEDREKKQQEKEAKRLLIQKKKEEERLAQEEEERKRRQQEELGKQKLAEEKKQKDRAKKVLQQARRSFRQTVEAAKYWADCHEKQMRCMEEVERICLAADKETLDDLTSKLSAVKIYDEAFTLMNDACKKESENVLSAASDAQSSAVKVVNWTIEENQLLIKATNVFPAGTVDRWNQIAAYINEHCSDKTQKPKTDRDVIKQTKAVQKMEFKPLTNQNKLGTGVVLNNGTAAEAAKAEDVWSTAQQKLLEEGLKKFPTSDAERWDKIAALVEGKNKKDCMRRYKKLVQMIKDKKGAS</sequence>
<dbReference type="InterPro" id="IPR032003">
    <property type="entry name" value="RAC_head"/>
</dbReference>
<dbReference type="GO" id="GO:0030544">
    <property type="term" value="F:Hsp70 protein binding"/>
    <property type="evidence" value="ECO:0007669"/>
    <property type="project" value="InterPro"/>
</dbReference>
<dbReference type="InterPro" id="IPR036869">
    <property type="entry name" value="J_dom_sf"/>
</dbReference>
<evidence type="ECO:0000256" key="3">
    <source>
        <dbReference type="ARBA" id="ARBA00022490"/>
    </source>
</evidence>
<keyword evidence="12" id="KW-1185">Reference proteome</keyword>
<comment type="caution">
    <text evidence="11">The sequence shown here is derived from an EMBL/GenBank/DDBJ whole genome shotgun (WGS) entry which is preliminary data.</text>
</comment>
<dbReference type="SMART" id="SM00271">
    <property type="entry name" value="DnaJ"/>
    <property type="match status" value="1"/>
</dbReference>
<dbReference type="Pfam" id="PF00226">
    <property type="entry name" value="DnaJ"/>
    <property type="match status" value="1"/>
</dbReference>
<dbReference type="GO" id="GO:0051083">
    <property type="term" value="P:'de novo' cotranslational protein folding"/>
    <property type="evidence" value="ECO:0007669"/>
    <property type="project" value="InterPro"/>
</dbReference>
<feature type="chain" id="PRO_5020340754" evidence="8">
    <location>
        <begin position="19"/>
        <end position="593"/>
    </location>
</feature>
<dbReference type="InterPro" id="IPR001623">
    <property type="entry name" value="DnaJ_domain"/>
</dbReference>